<evidence type="ECO:0000256" key="1">
    <source>
        <dbReference type="SAM" id="MobiDB-lite"/>
    </source>
</evidence>
<dbReference type="RefSeq" id="XP_016236328.1">
    <property type="nucleotide sequence ID" value="XM_016380501.1"/>
</dbReference>
<feature type="compositionally biased region" description="Polar residues" evidence="1">
    <location>
        <begin position="193"/>
        <end position="222"/>
    </location>
</feature>
<gene>
    <name evidence="2" type="ORF">PV08_06163</name>
</gene>
<dbReference type="GeneID" id="27333246"/>
<evidence type="ECO:0000313" key="2">
    <source>
        <dbReference type="EMBL" id="KIW16112.1"/>
    </source>
</evidence>
<feature type="region of interest" description="Disordered" evidence="1">
    <location>
        <begin position="149"/>
        <end position="236"/>
    </location>
</feature>
<dbReference type="VEuPathDB" id="FungiDB:PV08_06163"/>
<name>A0A0D1ZTK8_9EURO</name>
<dbReference type="Proteomes" id="UP000053328">
    <property type="component" value="Unassembled WGS sequence"/>
</dbReference>
<dbReference type="AlphaFoldDB" id="A0A0D1ZTK8"/>
<protein>
    <submittedName>
        <fullName evidence="2">Uncharacterized protein</fullName>
    </submittedName>
</protein>
<accession>A0A0D1ZTK8</accession>
<proteinExistence type="predicted"/>
<dbReference type="HOGENOM" id="CLU_752337_0_0_1"/>
<reference evidence="2 3" key="1">
    <citation type="submission" date="2015-01" db="EMBL/GenBank/DDBJ databases">
        <title>The Genome Sequence of Exophiala spinifera CBS89968.</title>
        <authorList>
            <consortium name="The Broad Institute Genomics Platform"/>
            <person name="Cuomo C."/>
            <person name="de Hoog S."/>
            <person name="Gorbushina A."/>
            <person name="Stielow B."/>
            <person name="Teixiera M."/>
            <person name="Abouelleil A."/>
            <person name="Chapman S.B."/>
            <person name="Priest M."/>
            <person name="Young S.K."/>
            <person name="Wortman J."/>
            <person name="Nusbaum C."/>
            <person name="Birren B."/>
        </authorList>
    </citation>
    <scope>NUCLEOTIDE SEQUENCE [LARGE SCALE GENOMIC DNA]</scope>
    <source>
        <strain evidence="2 3">CBS 89968</strain>
    </source>
</reference>
<organism evidence="2 3">
    <name type="scientific">Exophiala spinifera</name>
    <dbReference type="NCBI Taxonomy" id="91928"/>
    <lineage>
        <taxon>Eukaryota</taxon>
        <taxon>Fungi</taxon>
        <taxon>Dikarya</taxon>
        <taxon>Ascomycota</taxon>
        <taxon>Pezizomycotina</taxon>
        <taxon>Eurotiomycetes</taxon>
        <taxon>Chaetothyriomycetidae</taxon>
        <taxon>Chaetothyriales</taxon>
        <taxon>Herpotrichiellaceae</taxon>
        <taxon>Exophiala</taxon>
    </lineage>
</organism>
<sequence length="368" mass="41592">MTRGSLVFGKHGIFTFVLKATAVFICGGSSLRLELKRRRRTRLHRTHIDLTIDSDEDPAARKVRVKHEIKNEEPPKVAMLTQQINPGTQHITEQEITGNTAVVTTDAPATTIIGPSTTSAAPLPFRPTTPTVRESYHFVNVTSSPQPRKIVFSTPVTSHSPDISHGNATSPETTGSLDSSRPARTHPSHKCTLETSSDATKYKHNSPQSTSTKATNPTSSPKATLKTRRTRRTKSPREMVHNYWLSLRYYFKNETGLTLPQGAAFEKLTRTYSLKYGRDSDAETPEELHKRFDYRVERDGGKYDELPPTLRQDLAWVSSFCHVWWPAYKSIPRQEELERLIEKVIHDIKKGSYNEEDYHEIASTGRIP</sequence>
<keyword evidence="3" id="KW-1185">Reference proteome</keyword>
<feature type="compositionally biased region" description="Basic residues" evidence="1">
    <location>
        <begin position="225"/>
        <end position="234"/>
    </location>
</feature>
<feature type="compositionally biased region" description="Polar residues" evidence="1">
    <location>
        <begin position="154"/>
        <end position="179"/>
    </location>
</feature>
<evidence type="ECO:0000313" key="3">
    <source>
        <dbReference type="Proteomes" id="UP000053328"/>
    </source>
</evidence>
<dbReference type="OrthoDB" id="10596024at2759"/>
<dbReference type="EMBL" id="KN847495">
    <property type="protein sequence ID" value="KIW16112.1"/>
    <property type="molecule type" value="Genomic_DNA"/>
</dbReference>